<dbReference type="EMBL" id="JBHTHQ010000021">
    <property type="protein sequence ID" value="MFD0705070.1"/>
    <property type="molecule type" value="Genomic_DNA"/>
</dbReference>
<feature type="transmembrane region" description="Helical" evidence="5">
    <location>
        <begin position="106"/>
        <end position="127"/>
    </location>
</feature>
<dbReference type="Proteomes" id="UP001597036">
    <property type="component" value="Unassembled WGS sequence"/>
</dbReference>
<keyword evidence="2 5" id="KW-0812">Transmembrane</keyword>
<dbReference type="InterPro" id="IPR036259">
    <property type="entry name" value="MFS_trans_sf"/>
</dbReference>
<evidence type="ECO:0000256" key="2">
    <source>
        <dbReference type="ARBA" id="ARBA00022692"/>
    </source>
</evidence>
<feature type="transmembrane region" description="Helical" evidence="5">
    <location>
        <begin position="301"/>
        <end position="325"/>
    </location>
</feature>
<dbReference type="InterPro" id="IPR052524">
    <property type="entry name" value="MFS_Cyanate_Porter"/>
</dbReference>
<evidence type="ECO:0000259" key="6">
    <source>
        <dbReference type="PROSITE" id="PS50850"/>
    </source>
</evidence>
<feature type="transmembrane region" description="Helical" evidence="5">
    <location>
        <begin position="209"/>
        <end position="230"/>
    </location>
</feature>
<proteinExistence type="predicted"/>
<feature type="transmembrane region" description="Helical" evidence="5">
    <location>
        <begin position="368"/>
        <end position="386"/>
    </location>
</feature>
<reference evidence="8" key="1">
    <citation type="journal article" date="2019" name="Int. J. Syst. Evol. Microbiol.">
        <title>The Global Catalogue of Microorganisms (GCM) 10K type strain sequencing project: providing services to taxonomists for standard genome sequencing and annotation.</title>
        <authorList>
            <consortium name="The Broad Institute Genomics Platform"/>
            <consortium name="The Broad Institute Genome Sequencing Center for Infectious Disease"/>
            <person name="Wu L."/>
            <person name="Ma J."/>
        </authorList>
    </citation>
    <scope>NUCLEOTIDE SEQUENCE [LARGE SCALE GENOMIC DNA]</scope>
    <source>
        <strain evidence="8">CCM 8604</strain>
    </source>
</reference>
<dbReference type="SUPFAM" id="SSF103473">
    <property type="entry name" value="MFS general substrate transporter"/>
    <property type="match status" value="1"/>
</dbReference>
<protein>
    <submittedName>
        <fullName evidence="7">CynX/NimT family MFS transporter</fullName>
    </submittedName>
</protein>
<keyword evidence="3 5" id="KW-1133">Transmembrane helix</keyword>
<evidence type="ECO:0000313" key="8">
    <source>
        <dbReference type="Proteomes" id="UP001597036"/>
    </source>
</evidence>
<feature type="transmembrane region" description="Helical" evidence="5">
    <location>
        <begin position="166"/>
        <end position="188"/>
    </location>
</feature>
<dbReference type="Gene3D" id="1.20.1250.20">
    <property type="entry name" value="MFS general substrate transporter like domains"/>
    <property type="match status" value="1"/>
</dbReference>
<dbReference type="PANTHER" id="PTHR23523">
    <property type="match status" value="1"/>
</dbReference>
<accession>A0ABW2Y6U2</accession>
<feature type="transmembrane region" description="Helical" evidence="5">
    <location>
        <begin position="50"/>
        <end position="70"/>
    </location>
</feature>
<dbReference type="PANTHER" id="PTHR23523:SF2">
    <property type="entry name" value="2-NITROIMIDAZOLE TRANSPORTER"/>
    <property type="match status" value="1"/>
</dbReference>
<dbReference type="InterPro" id="IPR020846">
    <property type="entry name" value="MFS_dom"/>
</dbReference>
<organism evidence="7 8">
    <name type="scientific">Alloscardovia venturai</name>
    <dbReference type="NCBI Taxonomy" id="1769421"/>
    <lineage>
        <taxon>Bacteria</taxon>
        <taxon>Bacillati</taxon>
        <taxon>Actinomycetota</taxon>
        <taxon>Actinomycetes</taxon>
        <taxon>Bifidobacteriales</taxon>
        <taxon>Bifidobacteriaceae</taxon>
        <taxon>Alloscardovia</taxon>
    </lineage>
</organism>
<comment type="subcellular location">
    <subcellularLocation>
        <location evidence="1">Cell membrane</location>
        <topology evidence="1">Multi-pass membrane protein</topology>
    </subcellularLocation>
</comment>
<sequence length="401" mass="43983">MAQLTTAKKRLTAIFLILAGLTMRGPIVALPMFLEPLAQALHKNVGELGVLTSLPLLMFVFVSSAVSLLVEKFGLTRTMQLGVGLIVMGCIFRLIVTWPTTLVGSLLIGAGIAVLNISMPTLVAEVFPSKPGIFTTAYSAAMVVGSTLLVFIEPFVAAAWSWHVMLWIMCAISAIPCVLSFALPELKIEGKRAATRRNAKLRLLTDRRAWLFIGMFGGQSFLSYTLGAWLPSMMNADHVDMLNYSVIMVLFNTIGIPVSLVVPLFVARTRRRFHIYLIGTMTAIQIAIIMMYGWHSLIGPAYWYLFSLITCVFFTTIFVMILTYYPMKAAEPADAADISGLSQSFGYLLAAIGPLLYGVIYSDSLPGVSLAWVMAGIVIVNAWCSWQVVRINKFGLSTVKR</sequence>
<keyword evidence="8" id="KW-1185">Reference proteome</keyword>
<dbReference type="PROSITE" id="PS50850">
    <property type="entry name" value="MFS"/>
    <property type="match status" value="1"/>
</dbReference>
<feature type="domain" description="Major facilitator superfamily (MFS) profile" evidence="6">
    <location>
        <begin position="12"/>
        <end position="393"/>
    </location>
</feature>
<evidence type="ECO:0000256" key="5">
    <source>
        <dbReference type="SAM" id="Phobius"/>
    </source>
</evidence>
<evidence type="ECO:0000256" key="3">
    <source>
        <dbReference type="ARBA" id="ARBA00022989"/>
    </source>
</evidence>
<name>A0ABW2Y6U2_9BIFI</name>
<evidence type="ECO:0000256" key="4">
    <source>
        <dbReference type="ARBA" id="ARBA00023136"/>
    </source>
</evidence>
<keyword evidence="4 5" id="KW-0472">Membrane</keyword>
<comment type="caution">
    <text evidence="7">The sequence shown here is derived from an EMBL/GenBank/DDBJ whole genome shotgun (WGS) entry which is preliminary data.</text>
</comment>
<evidence type="ECO:0000313" key="7">
    <source>
        <dbReference type="EMBL" id="MFD0705070.1"/>
    </source>
</evidence>
<gene>
    <name evidence="7" type="ORF">ACFQY8_04850</name>
</gene>
<dbReference type="Pfam" id="PF07690">
    <property type="entry name" value="MFS_1"/>
    <property type="match status" value="1"/>
</dbReference>
<dbReference type="RefSeq" id="WP_377938767.1">
    <property type="nucleotide sequence ID" value="NZ_JBHTHQ010000021.1"/>
</dbReference>
<evidence type="ECO:0000256" key="1">
    <source>
        <dbReference type="ARBA" id="ARBA00004651"/>
    </source>
</evidence>
<feature type="transmembrane region" description="Helical" evidence="5">
    <location>
        <begin position="139"/>
        <end position="160"/>
    </location>
</feature>
<feature type="transmembrane region" description="Helical" evidence="5">
    <location>
        <begin position="345"/>
        <end position="362"/>
    </location>
</feature>
<dbReference type="InterPro" id="IPR011701">
    <property type="entry name" value="MFS"/>
</dbReference>
<feature type="transmembrane region" description="Helical" evidence="5">
    <location>
        <begin position="242"/>
        <end position="266"/>
    </location>
</feature>
<feature type="transmembrane region" description="Helical" evidence="5">
    <location>
        <begin position="273"/>
        <end position="295"/>
    </location>
</feature>
<feature type="transmembrane region" description="Helical" evidence="5">
    <location>
        <begin position="82"/>
        <end position="100"/>
    </location>
</feature>